<organism evidence="2 3">
    <name type="scientific">Senna tora</name>
    <dbReference type="NCBI Taxonomy" id="362788"/>
    <lineage>
        <taxon>Eukaryota</taxon>
        <taxon>Viridiplantae</taxon>
        <taxon>Streptophyta</taxon>
        <taxon>Embryophyta</taxon>
        <taxon>Tracheophyta</taxon>
        <taxon>Spermatophyta</taxon>
        <taxon>Magnoliopsida</taxon>
        <taxon>eudicotyledons</taxon>
        <taxon>Gunneridae</taxon>
        <taxon>Pentapetalae</taxon>
        <taxon>rosids</taxon>
        <taxon>fabids</taxon>
        <taxon>Fabales</taxon>
        <taxon>Fabaceae</taxon>
        <taxon>Caesalpinioideae</taxon>
        <taxon>Cassia clade</taxon>
        <taxon>Senna</taxon>
    </lineage>
</organism>
<feature type="region of interest" description="Disordered" evidence="1">
    <location>
        <begin position="1"/>
        <end position="24"/>
    </location>
</feature>
<accession>A0A834TRE2</accession>
<protein>
    <submittedName>
        <fullName evidence="2">Uncharacterized protein</fullName>
    </submittedName>
</protein>
<reference evidence="2" key="1">
    <citation type="submission" date="2020-09" db="EMBL/GenBank/DDBJ databases">
        <title>Genome-Enabled Discovery of Anthraquinone Biosynthesis in Senna tora.</title>
        <authorList>
            <person name="Kang S.-H."/>
            <person name="Pandey R.P."/>
            <person name="Lee C.-M."/>
            <person name="Sim J.-S."/>
            <person name="Jeong J.-T."/>
            <person name="Choi B.-S."/>
            <person name="Jung M."/>
            <person name="Ginzburg D."/>
            <person name="Zhao K."/>
            <person name="Won S.Y."/>
            <person name="Oh T.-J."/>
            <person name="Yu Y."/>
            <person name="Kim N.-H."/>
            <person name="Lee O.R."/>
            <person name="Lee T.-H."/>
            <person name="Bashyal P."/>
            <person name="Kim T.-S."/>
            <person name="Lee W.-H."/>
            <person name="Kawkins C."/>
            <person name="Kim C.-K."/>
            <person name="Kim J.S."/>
            <person name="Ahn B.O."/>
            <person name="Rhee S.Y."/>
            <person name="Sohng J.K."/>
        </authorList>
    </citation>
    <scope>NUCLEOTIDE SEQUENCE</scope>
    <source>
        <tissue evidence="2">Leaf</tissue>
    </source>
</reference>
<sequence length="24" mass="2699">MVRVHTVGNVLRRRSRSNGDSSKS</sequence>
<proteinExistence type="predicted"/>
<comment type="caution">
    <text evidence="2">The sequence shown here is derived from an EMBL/GenBank/DDBJ whole genome shotgun (WGS) entry which is preliminary data.</text>
</comment>
<gene>
    <name evidence="2" type="ORF">G2W53_017493</name>
</gene>
<dbReference type="EMBL" id="JAAIUW010000006">
    <property type="protein sequence ID" value="KAF7826329.1"/>
    <property type="molecule type" value="Genomic_DNA"/>
</dbReference>
<evidence type="ECO:0000256" key="1">
    <source>
        <dbReference type="SAM" id="MobiDB-lite"/>
    </source>
</evidence>
<evidence type="ECO:0000313" key="3">
    <source>
        <dbReference type="Proteomes" id="UP000634136"/>
    </source>
</evidence>
<evidence type="ECO:0000313" key="2">
    <source>
        <dbReference type="EMBL" id="KAF7826329.1"/>
    </source>
</evidence>
<keyword evidence="3" id="KW-1185">Reference proteome</keyword>
<name>A0A834TRE2_9FABA</name>
<dbReference type="AlphaFoldDB" id="A0A834TRE2"/>
<dbReference type="Proteomes" id="UP000634136">
    <property type="component" value="Unassembled WGS sequence"/>
</dbReference>